<evidence type="ECO:0000313" key="3">
    <source>
        <dbReference type="Proteomes" id="UP000620124"/>
    </source>
</evidence>
<feature type="compositionally biased region" description="Basic and acidic residues" evidence="1">
    <location>
        <begin position="177"/>
        <end position="196"/>
    </location>
</feature>
<organism evidence="2 3">
    <name type="scientific">Mycena venus</name>
    <dbReference type="NCBI Taxonomy" id="2733690"/>
    <lineage>
        <taxon>Eukaryota</taxon>
        <taxon>Fungi</taxon>
        <taxon>Dikarya</taxon>
        <taxon>Basidiomycota</taxon>
        <taxon>Agaricomycotina</taxon>
        <taxon>Agaricomycetes</taxon>
        <taxon>Agaricomycetidae</taxon>
        <taxon>Agaricales</taxon>
        <taxon>Marasmiineae</taxon>
        <taxon>Mycenaceae</taxon>
        <taxon>Mycena</taxon>
    </lineage>
</organism>
<proteinExistence type="predicted"/>
<dbReference type="InterPro" id="IPR036249">
    <property type="entry name" value="Thioredoxin-like_sf"/>
</dbReference>
<reference evidence="2" key="1">
    <citation type="submission" date="2020-05" db="EMBL/GenBank/DDBJ databases">
        <title>Mycena genomes resolve the evolution of fungal bioluminescence.</title>
        <authorList>
            <person name="Tsai I.J."/>
        </authorList>
    </citation>
    <scope>NUCLEOTIDE SEQUENCE</scope>
    <source>
        <strain evidence="2">CCC161011</strain>
    </source>
</reference>
<feature type="compositionally biased region" description="Basic and acidic residues" evidence="1">
    <location>
        <begin position="217"/>
        <end position="248"/>
    </location>
</feature>
<keyword evidence="3" id="KW-1185">Reference proteome</keyword>
<dbReference type="Proteomes" id="UP000620124">
    <property type="component" value="Unassembled WGS sequence"/>
</dbReference>
<evidence type="ECO:0000256" key="1">
    <source>
        <dbReference type="SAM" id="MobiDB-lite"/>
    </source>
</evidence>
<name>A0A8H6WXH3_9AGAR</name>
<dbReference type="EMBL" id="JACAZI010000033">
    <property type="protein sequence ID" value="KAF7330397.1"/>
    <property type="molecule type" value="Genomic_DNA"/>
</dbReference>
<feature type="compositionally biased region" description="Basic and acidic residues" evidence="1">
    <location>
        <begin position="143"/>
        <end position="169"/>
    </location>
</feature>
<sequence>MPRGAKRLSRGPSDLSRLVAHLKAPPKLSLPSISSLRLTLAARNDHFGARRAPSHFLKEQLPRIRFANPDLDIQVRKMTKGIEDEWRPELEVSFRDGQTQTLNLHGKWSTAIVRELMDSVATPSWERWKAEAARTGVPLIPGAEHEPAVTGARSEETTEPRFSLDEWRQHSRKARRRPESREAKADGVQTKPKDSKLAALPPQSEPLTEAEILAQAEKAKEEGEARKAAKKEARRARLDAPRLAEEEAERRVALELLSKPRTGAAAVLP</sequence>
<dbReference type="SUPFAM" id="SSF52833">
    <property type="entry name" value="Thioredoxin-like"/>
    <property type="match status" value="1"/>
</dbReference>
<accession>A0A8H6WXH3</accession>
<feature type="region of interest" description="Disordered" evidence="1">
    <location>
        <begin position="136"/>
        <end position="248"/>
    </location>
</feature>
<evidence type="ECO:0000313" key="2">
    <source>
        <dbReference type="EMBL" id="KAF7330397.1"/>
    </source>
</evidence>
<dbReference type="AlphaFoldDB" id="A0A8H6WXH3"/>
<comment type="caution">
    <text evidence="2">The sequence shown here is derived from an EMBL/GenBank/DDBJ whole genome shotgun (WGS) entry which is preliminary data.</text>
</comment>
<dbReference type="OrthoDB" id="1696305at2759"/>
<protein>
    <submittedName>
        <fullName evidence="2">L51-S25-CI-B8 domain-containing protein</fullName>
    </submittedName>
</protein>
<gene>
    <name evidence="2" type="ORF">MVEN_02478200</name>
</gene>